<dbReference type="EMBL" id="KN839973">
    <property type="protein sequence ID" value="KIJ58180.1"/>
    <property type="molecule type" value="Genomic_DNA"/>
</dbReference>
<evidence type="ECO:0000313" key="1">
    <source>
        <dbReference type="EMBL" id="KIJ58180.1"/>
    </source>
</evidence>
<dbReference type="AlphaFoldDB" id="A0A0C9VKX4"/>
<organism evidence="1 2">
    <name type="scientific">Hydnomerulius pinastri MD-312</name>
    <dbReference type="NCBI Taxonomy" id="994086"/>
    <lineage>
        <taxon>Eukaryota</taxon>
        <taxon>Fungi</taxon>
        <taxon>Dikarya</taxon>
        <taxon>Basidiomycota</taxon>
        <taxon>Agaricomycotina</taxon>
        <taxon>Agaricomycetes</taxon>
        <taxon>Agaricomycetidae</taxon>
        <taxon>Boletales</taxon>
        <taxon>Boletales incertae sedis</taxon>
        <taxon>Leucogyrophana</taxon>
    </lineage>
</organism>
<protein>
    <recommendedName>
        <fullName evidence="3">F-box domain-containing protein</fullName>
    </recommendedName>
</protein>
<name>A0A0C9VKX4_9AGAM</name>
<evidence type="ECO:0008006" key="3">
    <source>
        <dbReference type="Google" id="ProtNLM"/>
    </source>
</evidence>
<keyword evidence="2" id="KW-1185">Reference proteome</keyword>
<dbReference type="Proteomes" id="UP000053820">
    <property type="component" value="Unassembled WGS sequence"/>
</dbReference>
<feature type="non-terminal residue" evidence="1">
    <location>
        <position position="85"/>
    </location>
</feature>
<reference evidence="1 2" key="1">
    <citation type="submission" date="2014-04" db="EMBL/GenBank/DDBJ databases">
        <title>Evolutionary Origins and Diversification of the Mycorrhizal Mutualists.</title>
        <authorList>
            <consortium name="DOE Joint Genome Institute"/>
            <consortium name="Mycorrhizal Genomics Consortium"/>
            <person name="Kohler A."/>
            <person name="Kuo A."/>
            <person name="Nagy L.G."/>
            <person name="Floudas D."/>
            <person name="Copeland A."/>
            <person name="Barry K.W."/>
            <person name="Cichocki N."/>
            <person name="Veneault-Fourrey C."/>
            <person name="LaButti K."/>
            <person name="Lindquist E.A."/>
            <person name="Lipzen A."/>
            <person name="Lundell T."/>
            <person name="Morin E."/>
            <person name="Murat C."/>
            <person name="Riley R."/>
            <person name="Ohm R."/>
            <person name="Sun H."/>
            <person name="Tunlid A."/>
            <person name="Henrissat B."/>
            <person name="Grigoriev I.V."/>
            <person name="Hibbett D.S."/>
            <person name="Martin F."/>
        </authorList>
    </citation>
    <scope>NUCLEOTIDE SEQUENCE [LARGE SCALE GENOMIC DNA]</scope>
    <source>
        <strain evidence="1 2">MD-312</strain>
    </source>
</reference>
<gene>
    <name evidence="1" type="ORF">HYDPIDRAFT_119842</name>
</gene>
<sequence length="85" mass="9641">MRWSCTLDEPCTLVALDLAAIDRPPFQSHPTSFTFPALQPLLRVANLRDLNLDGLCELPFDNEMLRRMGEAFPYLEILSLNYDAG</sequence>
<dbReference type="HOGENOM" id="CLU_2558564_0_0_1"/>
<evidence type="ECO:0000313" key="2">
    <source>
        <dbReference type="Proteomes" id="UP000053820"/>
    </source>
</evidence>
<proteinExistence type="predicted"/>
<accession>A0A0C9VKX4</accession>